<name>A0A229SKG8_9PSEU</name>
<dbReference type="EMBL" id="NMUL01000094">
    <property type="protein sequence ID" value="OXM59141.1"/>
    <property type="molecule type" value="Genomic_DNA"/>
</dbReference>
<proteinExistence type="predicted"/>
<accession>A0A229SKG8</accession>
<sequence length="181" mass="19149">MANVPMTDAVANTVAVAAEYNKALANIRDLDARLRVLEAATASSLGRIAGSRRTTGVGPSAFTTETLIQAVTFTAQNGRRYRFTMDYQNVAADTSYFGVWGRYAAAATVTNTGTQFYYRDTSGGTPGNWEGPKVIIAEAAGLPAGQVTVGFFVRRTGGSGSTDFRADAGQPSFLWVDDVGI</sequence>
<dbReference type="Proteomes" id="UP000215199">
    <property type="component" value="Unassembled WGS sequence"/>
</dbReference>
<evidence type="ECO:0000313" key="1">
    <source>
        <dbReference type="EMBL" id="OXM59141.1"/>
    </source>
</evidence>
<keyword evidence="2" id="KW-1185">Reference proteome</keyword>
<comment type="caution">
    <text evidence="1">The sequence shown here is derived from an EMBL/GenBank/DDBJ whole genome shotgun (WGS) entry which is preliminary data.</text>
</comment>
<evidence type="ECO:0000313" key="2">
    <source>
        <dbReference type="Proteomes" id="UP000215199"/>
    </source>
</evidence>
<protein>
    <submittedName>
        <fullName evidence="1">Uncharacterized protein</fullName>
    </submittedName>
</protein>
<reference evidence="2" key="1">
    <citation type="submission" date="2017-07" db="EMBL/GenBank/DDBJ databases">
        <title>Comparative genome mining reveals phylogenetic distribution patterns of secondary metabolites in Amycolatopsis.</title>
        <authorList>
            <person name="Adamek M."/>
            <person name="Alanjary M."/>
            <person name="Sales-Ortells H."/>
            <person name="Goodfellow M."/>
            <person name="Bull A.T."/>
            <person name="Kalinowski J."/>
            <person name="Ziemert N."/>
        </authorList>
    </citation>
    <scope>NUCLEOTIDE SEQUENCE [LARGE SCALE GENOMIC DNA]</scope>
    <source>
        <strain evidence="2">H5</strain>
    </source>
</reference>
<dbReference type="AlphaFoldDB" id="A0A229SKG8"/>
<gene>
    <name evidence="1" type="ORF">CF165_49225</name>
</gene>
<organism evidence="1 2">
    <name type="scientific">Amycolatopsis vastitatis</name>
    <dbReference type="NCBI Taxonomy" id="1905142"/>
    <lineage>
        <taxon>Bacteria</taxon>
        <taxon>Bacillati</taxon>
        <taxon>Actinomycetota</taxon>
        <taxon>Actinomycetes</taxon>
        <taxon>Pseudonocardiales</taxon>
        <taxon>Pseudonocardiaceae</taxon>
        <taxon>Amycolatopsis</taxon>
    </lineage>
</organism>